<evidence type="ECO:0000256" key="1">
    <source>
        <dbReference type="SAM" id="SignalP"/>
    </source>
</evidence>
<dbReference type="PANTHER" id="PTHR37524">
    <property type="entry name" value="RIBOSOMAL RNA LARGE SUBUNIT METHYLTRANSFERASE M"/>
    <property type="match status" value="1"/>
</dbReference>
<keyword evidence="1" id="KW-0732">Signal</keyword>
<name>A0A0D3JFF4_EMIH1</name>
<dbReference type="RefSeq" id="XP_005774668.1">
    <property type="nucleotide sequence ID" value="XM_005774611.1"/>
</dbReference>
<evidence type="ECO:0000313" key="3">
    <source>
        <dbReference type="Proteomes" id="UP000013827"/>
    </source>
</evidence>
<reference evidence="2" key="2">
    <citation type="submission" date="2024-10" db="UniProtKB">
        <authorList>
            <consortium name="EnsemblProtists"/>
        </authorList>
    </citation>
    <scope>IDENTIFICATION</scope>
</reference>
<dbReference type="Proteomes" id="UP000013827">
    <property type="component" value="Unassembled WGS sequence"/>
</dbReference>
<accession>A0A0D3JFF4</accession>
<sequence>MQPRPRLPLPSLFTLLALALPSASPLHVFTCRHTYESTLAEELANAGVPAAAVTTVCPAVVSVSGELPALDPTYALQWLPCAAEVQGASVRLLADAAVAACGDALLGEAPRGALAVHALVPDLLKGGRTPRLLRRCEAIANRALERLRVRHRSARPLAAGEALPGDAPRLLLQLLLLSPERLLVSLSPCEQGRGLGTWPNWHAPAGLASVDVPKHMPSSAYRKLSEAFDCLQQWPAPADRVVDLGALGCSVIAVDRSPLDAQLAHDPRVTFVGGDAFAYEPPWAGEEGRGVRTWMVTMKFQAGVDWAALDEAGSVAESLGYDFRSKHFFNNKNEVEVEAEEEIKRILRPTKLADLTDLDNLRVRQCTDGKPNGDEVICDLRHGEVHNGKPVWDWDLHHSFCWVLDSGNQAGGFWALANLHMLSDRGEATGICFDMPQHAGSGGSYPPLGAWVRGRPWDRSTTYPHNEPCFVLERA</sequence>
<dbReference type="PaxDb" id="2903-EOD22239"/>
<dbReference type="PANTHER" id="PTHR37524:SF2">
    <property type="entry name" value="RIBOSOMAL RNA METHYLTRANSFERASE FTSJ DOMAIN-CONTAINING PROTEIN"/>
    <property type="match status" value="1"/>
</dbReference>
<feature type="chain" id="PRO_5044267593" evidence="1">
    <location>
        <begin position="26"/>
        <end position="475"/>
    </location>
</feature>
<dbReference type="Gene3D" id="3.40.50.150">
    <property type="entry name" value="Vaccinia Virus protein VP39"/>
    <property type="match status" value="1"/>
</dbReference>
<dbReference type="eggNOG" id="ENOG502S2S5">
    <property type="taxonomic scope" value="Eukaryota"/>
</dbReference>
<evidence type="ECO:0000313" key="2">
    <source>
        <dbReference type="EnsemblProtists" id="EOD22239"/>
    </source>
</evidence>
<proteinExistence type="predicted"/>
<dbReference type="OMA" id="NWHAPAG"/>
<dbReference type="AlphaFoldDB" id="A0A0D3JFF4"/>
<feature type="signal peptide" evidence="1">
    <location>
        <begin position="1"/>
        <end position="25"/>
    </location>
</feature>
<dbReference type="HOGENOM" id="CLU_575466_0_0_1"/>
<keyword evidence="3" id="KW-1185">Reference proteome</keyword>
<dbReference type="InterPro" id="IPR029063">
    <property type="entry name" value="SAM-dependent_MTases_sf"/>
</dbReference>
<dbReference type="SUPFAM" id="SSF53335">
    <property type="entry name" value="S-adenosyl-L-methionine-dependent methyltransferases"/>
    <property type="match status" value="1"/>
</dbReference>
<dbReference type="STRING" id="2903.R1EMX7"/>
<dbReference type="EnsemblProtists" id="EOD22239">
    <property type="protein sequence ID" value="EOD22239"/>
    <property type="gene ID" value="EMIHUDRAFT_207407"/>
</dbReference>
<dbReference type="KEGG" id="ehx:EMIHUDRAFT_207407"/>
<reference evidence="3" key="1">
    <citation type="journal article" date="2013" name="Nature">
        <title>Pan genome of the phytoplankton Emiliania underpins its global distribution.</title>
        <authorList>
            <person name="Read B.A."/>
            <person name="Kegel J."/>
            <person name="Klute M.J."/>
            <person name="Kuo A."/>
            <person name="Lefebvre S.C."/>
            <person name="Maumus F."/>
            <person name="Mayer C."/>
            <person name="Miller J."/>
            <person name="Monier A."/>
            <person name="Salamov A."/>
            <person name="Young J."/>
            <person name="Aguilar M."/>
            <person name="Claverie J.M."/>
            <person name="Frickenhaus S."/>
            <person name="Gonzalez K."/>
            <person name="Herman E.K."/>
            <person name="Lin Y.C."/>
            <person name="Napier J."/>
            <person name="Ogata H."/>
            <person name="Sarno A.F."/>
            <person name="Shmutz J."/>
            <person name="Schroeder D."/>
            <person name="de Vargas C."/>
            <person name="Verret F."/>
            <person name="von Dassow P."/>
            <person name="Valentin K."/>
            <person name="Van de Peer Y."/>
            <person name="Wheeler G."/>
            <person name="Dacks J.B."/>
            <person name="Delwiche C.F."/>
            <person name="Dyhrman S.T."/>
            <person name="Glockner G."/>
            <person name="John U."/>
            <person name="Richards T."/>
            <person name="Worden A.Z."/>
            <person name="Zhang X."/>
            <person name="Grigoriev I.V."/>
            <person name="Allen A.E."/>
            <person name="Bidle K."/>
            <person name="Borodovsky M."/>
            <person name="Bowler C."/>
            <person name="Brownlee C."/>
            <person name="Cock J.M."/>
            <person name="Elias M."/>
            <person name="Gladyshev V.N."/>
            <person name="Groth M."/>
            <person name="Guda C."/>
            <person name="Hadaegh A."/>
            <person name="Iglesias-Rodriguez M.D."/>
            <person name="Jenkins J."/>
            <person name="Jones B.M."/>
            <person name="Lawson T."/>
            <person name="Leese F."/>
            <person name="Lindquist E."/>
            <person name="Lobanov A."/>
            <person name="Lomsadze A."/>
            <person name="Malik S.B."/>
            <person name="Marsh M.E."/>
            <person name="Mackinder L."/>
            <person name="Mock T."/>
            <person name="Mueller-Roeber B."/>
            <person name="Pagarete A."/>
            <person name="Parker M."/>
            <person name="Probert I."/>
            <person name="Quesneville H."/>
            <person name="Raines C."/>
            <person name="Rensing S.A."/>
            <person name="Riano-Pachon D.M."/>
            <person name="Richier S."/>
            <person name="Rokitta S."/>
            <person name="Shiraiwa Y."/>
            <person name="Soanes D.M."/>
            <person name="van der Giezen M."/>
            <person name="Wahlund T.M."/>
            <person name="Williams B."/>
            <person name="Wilson W."/>
            <person name="Wolfe G."/>
            <person name="Wurch L.L."/>
        </authorList>
    </citation>
    <scope>NUCLEOTIDE SEQUENCE</scope>
</reference>
<organism evidence="2 3">
    <name type="scientific">Emiliania huxleyi (strain CCMP1516)</name>
    <dbReference type="NCBI Taxonomy" id="280463"/>
    <lineage>
        <taxon>Eukaryota</taxon>
        <taxon>Haptista</taxon>
        <taxon>Haptophyta</taxon>
        <taxon>Prymnesiophyceae</taxon>
        <taxon>Isochrysidales</taxon>
        <taxon>Noelaerhabdaceae</taxon>
        <taxon>Emiliania</taxon>
    </lineage>
</organism>
<dbReference type="GeneID" id="17267786"/>
<protein>
    <submittedName>
        <fullName evidence="2">Uncharacterized protein</fullName>
    </submittedName>
</protein>